<sequence length="233" mass="25186">MAGGELTSTNGTVVWDGAGTLRIRYDGTPPGLDPLIGSLRTRLGERVLPVEALQSVEVYDAGLRLVLRDGADPLQAVSGVDVLGDLYDFPGVDPALAERIAGDIRHTLTRRDVPAAAARWLVAPPPAPDRIAGRDAALSVANGQLTFTYQLRAGRRKKANGNPWSVPLDTILEVEWHPHRGGLGGRGYLRISTDRTPLDRPKPKHDPAAMVSTRDADLDVLFFAARLLTRIRP</sequence>
<evidence type="ECO:0000313" key="2">
    <source>
        <dbReference type="EMBL" id="TQJ17770.1"/>
    </source>
</evidence>
<feature type="domain" description="DUF4429" evidence="1">
    <location>
        <begin position="38"/>
        <end position="79"/>
    </location>
</feature>
<dbReference type="Pfam" id="PF14472">
    <property type="entry name" value="DUF4429"/>
    <property type="match status" value="2"/>
</dbReference>
<dbReference type="InterPro" id="IPR027860">
    <property type="entry name" value="DUF4429"/>
</dbReference>
<organism evidence="2 3">
    <name type="scientific">Kribbella jejuensis</name>
    <dbReference type="NCBI Taxonomy" id="236068"/>
    <lineage>
        <taxon>Bacteria</taxon>
        <taxon>Bacillati</taxon>
        <taxon>Actinomycetota</taxon>
        <taxon>Actinomycetes</taxon>
        <taxon>Propionibacteriales</taxon>
        <taxon>Kribbellaceae</taxon>
        <taxon>Kribbella</taxon>
    </lineage>
</organism>
<gene>
    <name evidence="2" type="ORF">FB475_1898</name>
</gene>
<name>A0A542ER07_9ACTN</name>
<comment type="caution">
    <text evidence="2">The sequence shown here is derived from an EMBL/GenBank/DDBJ whole genome shotgun (WGS) entry which is preliminary data.</text>
</comment>
<reference evidence="2 3" key="1">
    <citation type="submission" date="2019-06" db="EMBL/GenBank/DDBJ databases">
        <title>Sequencing the genomes of 1000 actinobacteria strains.</title>
        <authorList>
            <person name="Klenk H.-P."/>
        </authorList>
    </citation>
    <scope>NUCLEOTIDE SEQUENCE [LARGE SCALE GENOMIC DNA]</scope>
    <source>
        <strain evidence="2 3">DSM 17305</strain>
    </source>
</reference>
<dbReference type="OrthoDB" id="3698908at2"/>
<dbReference type="Proteomes" id="UP000316298">
    <property type="component" value="Unassembled WGS sequence"/>
</dbReference>
<dbReference type="RefSeq" id="WP_141854462.1">
    <property type="nucleotide sequence ID" value="NZ_BAAAKA010000003.1"/>
</dbReference>
<accession>A0A542ER07</accession>
<keyword evidence="3" id="KW-1185">Reference proteome</keyword>
<proteinExistence type="predicted"/>
<evidence type="ECO:0000313" key="3">
    <source>
        <dbReference type="Proteomes" id="UP000316298"/>
    </source>
</evidence>
<protein>
    <submittedName>
        <fullName evidence="2">Uncharacterized protein DUF4429</fullName>
    </submittedName>
</protein>
<dbReference type="AlphaFoldDB" id="A0A542ER07"/>
<feature type="domain" description="DUF4429" evidence="1">
    <location>
        <begin position="144"/>
        <end position="226"/>
    </location>
</feature>
<evidence type="ECO:0000259" key="1">
    <source>
        <dbReference type="Pfam" id="PF14472"/>
    </source>
</evidence>
<dbReference type="EMBL" id="VFMM01000001">
    <property type="protein sequence ID" value="TQJ17770.1"/>
    <property type="molecule type" value="Genomic_DNA"/>
</dbReference>